<gene>
    <name evidence="2" type="ORF">QYM36_012384</name>
</gene>
<dbReference type="EMBL" id="JAVRJZ010000016">
    <property type="protein sequence ID" value="KAK2711184.1"/>
    <property type="molecule type" value="Genomic_DNA"/>
</dbReference>
<keyword evidence="3" id="KW-1185">Reference proteome</keyword>
<accession>A0AA88HIY7</accession>
<name>A0AA88HIY7_ARTSF</name>
<dbReference type="PANTHER" id="PTHR45749">
    <property type="match status" value="1"/>
</dbReference>
<feature type="domain" description="DUF4371" evidence="1">
    <location>
        <begin position="14"/>
        <end position="133"/>
    </location>
</feature>
<evidence type="ECO:0000313" key="2">
    <source>
        <dbReference type="EMBL" id="KAK2711184.1"/>
    </source>
</evidence>
<dbReference type="InterPro" id="IPR025398">
    <property type="entry name" value="DUF4371"/>
</dbReference>
<organism evidence="2 3">
    <name type="scientific">Artemia franciscana</name>
    <name type="common">Brine shrimp</name>
    <name type="synonym">Artemia sanfranciscana</name>
    <dbReference type="NCBI Taxonomy" id="6661"/>
    <lineage>
        <taxon>Eukaryota</taxon>
        <taxon>Metazoa</taxon>
        <taxon>Ecdysozoa</taxon>
        <taxon>Arthropoda</taxon>
        <taxon>Crustacea</taxon>
        <taxon>Branchiopoda</taxon>
        <taxon>Anostraca</taxon>
        <taxon>Artemiidae</taxon>
        <taxon>Artemia</taxon>
    </lineage>
</organism>
<dbReference type="AlphaFoldDB" id="A0AA88HIY7"/>
<comment type="caution">
    <text evidence="2">The sequence shown here is derived from an EMBL/GenBank/DDBJ whole genome shotgun (WGS) entry which is preliminary data.</text>
</comment>
<evidence type="ECO:0000313" key="3">
    <source>
        <dbReference type="Proteomes" id="UP001187531"/>
    </source>
</evidence>
<dbReference type="Pfam" id="PF14291">
    <property type="entry name" value="DUF4371"/>
    <property type="match status" value="1"/>
</dbReference>
<evidence type="ECO:0000259" key="1">
    <source>
        <dbReference type="Pfam" id="PF14291"/>
    </source>
</evidence>
<dbReference type="PANTHER" id="PTHR45749:SF35">
    <property type="entry name" value="AC-LIKE TRANSPOSASE-RELATED"/>
    <property type="match status" value="1"/>
</dbReference>
<proteinExistence type="predicted"/>
<reference evidence="2" key="1">
    <citation type="submission" date="2023-07" db="EMBL/GenBank/DDBJ databases">
        <title>Chromosome-level genome assembly of Artemia franciscana.</title>
        <authorList>
            <person name="Jo E."/>
        </authorList>
    </citation>
    <scope>NUCLEOTIDE SEQUENCE</scope>
    <source>
        <tissue evidence="2">Whole body</tissue>
    </source>
</reference>
<dbReference type="Proteomes" id="UP001187531">
    <property type="component" value="Unassembled WGS sequence"/>
</dbReference>
<protein>
    <recommendedName>
        <fullName evidence="1">DUF4371 domain-containing protein</fullName>
    </recommendedName>
</protein>
<sequence>MAEHIRRISSKETNIHYLSKNVQKEILYFLSKKIQYHIFEQQWHAKYYFIILDSPPDVTHAEEMTLVVRISKIAVNEDVFIREHFLGFVPIANFSGEGLTEVLLKELQTRGITLKNMRGQGYNNGSAMKGKHVGDQKRICDLNPRAFYIPYGNHSQNLVINDAALFCNAAVDSFRTI</sequence>